<reference evidence="2 3" key="1">
    <citation type="journal article" date="2020" name="Biotechnol. Biofuels">
        <title>New insights from the biogas microbiome by comprehensive genome-resolved metagenomics of nearly 1600 species originating from multiple anaerobic digesters.</title>
        <authorList>
            <person name="Campanaro S."/>
            <person name="Treu L."/>
            <person name="Rodriguez-R L.M."/>
            <person name="Kovalovszki A."/>
            <person name="Ziels R.M."/>
            <person name="Maus I."/>
            <person name="Zhu X."/>
            <person name="Kougias P.G."/>
            <person name="Basile A."/>
            <person name="Luo G."/>
            <person name="Schluter A."/>
            <person name="Konstantinidis K.T."/>
            <person name="Angelidaki I."/>
        </authorList>
    </citation>
    <scope>NUCLEOTIDE SEQUENCE [LARGE SCALE GENOMIC DNA]</scope>
    <source>
        <strain evidence="2">AS05jafATM_4</strain>
    </source>
</reference>
<comment type="caution">
    <text evidence="2">The sequence shown here is derived from an EMBL/GenBank/DDBJ whole genome shotgun (WGS) entry which is preliminary data.</text>
</comment>
<evidence type="ECO:0000313" key="2">
    <source>
        <dbReference type="EMBL" id="HHY26160.1"/>
    </source>
</evidence>
<proteinExistence type="predicted"/>
<feature type="chain" id="PRO_5027995693" evidence="1">
    <location>
        <begin position="24"/>
        <end position="177"/>
    </location>
</feature>
<gene>
    <name evidence="2" type="ORF">GX523_05300</name>
</gene>
<feature type="signal peptide" evidence="1">
    <location>
        <begin position="1"/>
        <end position="23"/>
    </location>
</feature>
<dbReference type="EMBL" id="DUTF01000118">
    <property type="protein sequence ID" value="HHY26160.1"/>
    <property type="molecule type" value="Genomic_DNA"/>
</dbReference>
<dbReference type="AlphaFoldDB" id="A0A7C7D8X7"/>
<organism evidence="2 3">
    <name type="scientific">Desulfitobacterium dehalogenans</name>
    <dbReference type="NCBI Taxonomy" id="36854"/>
    <lineage>
        <taxon>Bacteria</taxon>
        <taxon>Bacillati</taxon>
        <taxon>Bacillota</taxon>
        <taxon>Clostridia</taxon>
        <taxon>Eubacteriales</taxon>
        <taxon>Desulfitobacteriaceae</taxon>
        <taxon>Desulfitobacterium</taxon>
    </lineage>
</organism>
<name>A0A7C7D8X7_9FIRM</name>
<keyword evidence="1" id="KW-0732">Signal</keyword>
<evidence type="ECO:0000256" key="1">
    <source>
        <dbReference type="SAM" id="SignalP"/>
    </source>
</evidence>
<protein>
    <submittedName>
        <fullName evidence="2">Uncharacterized protein</fullName>
    </submittedName>
</protein>
<accession>A0A7C7D8X7</accession>
<evidence type="ECO:0000313" key="3">
    <source>
        <dbReference type="Proteomes" id="UP000553059"/>
    </source>
</evidence>
<sequence length="177" mass="19166">MKKFFSILTLVIALLLVANPVIAATGTYQAGESSPSVVIAGRANLWGAPGYWDLTNNPNIPDGAIITGIYEYWTSQYPNTGLQVALFRSSTGSGYYTTSGADIPGFAGMPVKQKWETRCNAQVSTWIWPVLTIRWSTPDSANGVIEGVTTLSQDESTTETTIWSTKASDDFVLTLDE</sequence>
<dbReference type="Proteomes" id="UP000553059">
    <property type="component" value="Unassembled WGS sequence"/>
</dbReference>